<dbReference type="EMBL" id="LAZP02000280">
    <property type="protein sequence ID" value="PFH58554.1"/>
    <property type="molecule type" value="Genomic_DNA"/>
</dbReference>
<accession>A0A2A9PBH1</accession>
<feature type="chain" id="PRO_5012450979" description="Blue (type 1) copper domain-containing protein" evidence="2">
    <location>
        <begin position="23"/>
        <end position="184"/>
    </location>
</feature>
<proteinExistence type="predicted"/>
<dbReference type="CDD" id="cd00920">
    <property type="entry name" value="Cupredoxin"/>
    <property type="match status" value="1"/>
</dbReference>
<evidence type="ECO:0000313" key="4">
    <source>
        <dbReference type="Proteomes" id="UP000037136"/>
    </source>
</evidence>
<dbReference type="PANTHER" id="PTHR34883:SF17">
    <property type="entry name" value="CUPREDOXIN"/>
    <property type="match status" value="1"/>
</dbReference>
<evidence type="ECO:0008006" key="5">
    <source>
        <dbReference type="Google" id="ProtNLM"/>
    </source>
</evidence>
<dbReference type="PANTHER" id="PTHR34883">
    <property type="entry name" value="SERINE-RICH PROTEIN, PUTATIVE-RELATED-RELATED"/>
    <property type="match status" value="1"/>
</dbReference>
<reference evidence="3 4" key="2">
    <citation type="journal article" date="2017" name="Sci. Rep.">
        <title>Ant-infecting Ophiocordyceps genomes reveal a high diversity of potential behavioral manipulation genes and a possible major role for enterotoxins.</title>
        <authorList>
            <person name="de Bekker C."/>
            <person name="Ohm R.A."/>
            <person name="Evans H.C."/>
            <person name="Brachmann A."/>
            <person name="Hughes D.P."/>
        </authorList>
    </citation>
    <scope>NUCLEOTIDE SEQUENCE [LARGE SCALE GENOMIC DNA]</scope>
    <source>
        <strain evidence="3 4">SC16a</strain>
    </source>
</reference>
<dbReference type="Gene3D" id="2.60.40.420">
    <property type="entry name" value="Cupredoxins - blue copper proteins"/>
    <property type="match status" value="1"/>
</dbReference>
<protein>
    <recommendedName>
        <fullName evidence="5">Blue (type 1) copper domain-containing protein</fullName>
    </recommendedName>
</protein>
<evidence type="ECO:0000313" key="3">
    <source>
        <dbReference type="EMBL" id="PFH58554.1"/>
    </source>
</evidence>
<evidence type="ECO:0000256" key="2">
    <source>
        <dbReference type="SAM" id="SignalP"/>
    </source>
</evidence>
<feature type="compositionally biased region" description="Low complexity" evidence="1">
    <location>
        <begin position="65"/>
        <end position="75"/>
    </location>
</feature>
<sequence>MKKMNRSVVAGLLTALVCVVVAEPLTIDLTGDQPKVINGGQTIAIGNDQGGSNGKEAQGRGGSVKSGAGSVSNAAGGQRQDFTVVAGGGADIYAPNFLNAAVGSTVTVQFNTGNHTVTEGFAGQACRPLQAKDPKALHSGHIPFALGQQTVGTFKFTVNDTNCRYYYCATGPHCQRGQVMTINW</sequence>
<dbReference type="Proteomes" id="UP000037136">
    <property type="component" value="Unassembled WGS sequence"/>
</dbReference>
<name>A0A2A9PBH1_OPHUN</name>
<evidence type="ECO:0000256" key="1">
    <source>
        <dbReference type="SAM" id="MobiDB-lite"/>
    </source>
</evidence>
<dbReference type="SUPFAM" id="SSF49503">
    <property type="entry name" value="Cupredoxins"/>
    <property type="match status" value="1"/>
</dbReference>
<keyword evidence="4" id="KW-1185">Reference proteome</keyword>
<feature type="compositionally biased region" description="Gly residues" evidence="1">
    <location>
        <begin position="48"/>
        <end position="64"/>
    </location>
</feature>
<reference evidence="3 4" key="1">
    <citation type="journal article" date="2015" name="BMC Genomics">
        <title>Gene expression during zombie ant biting behavior reflects the complexity underlying fungal parasitic behavioral manipulation.</title>
        <authorList>
            <person name="de Bekker C."/>
            <person name="Ohm R.A."/>
            <person name="Loreto R.G."/>
            <person name="Sebastian A."/>
            <person name="Albert I."/>
            <person name="Merrow M."/>
            <person name="Brachmann A."/>
            <person name="Hughes D.P."/>
        </authorList>
    </citation>
    <scope>NUCLEOTIDE SEQUENCE [LARGE SCALE GENOMIC DNA]</scope>
    <source>
        <strain evidence="3 4">SC16a</strain>
    </source>
</reference>
<dbReference type="InterPro" id="IPR008972">
    <property type="entry name" value="Cupredoxin"/>
</dbReference>
<feature type="region of interest" description="Disordered" evidence="1">
    <location>
        <begin position="47"/>
        <end position="75"/>
    </location>
</feature>
<organism evidence="3 4">
    <name type="scientific">Ophiocordyceps unilateralis</name>
    <name type="common">Zombie-ant fungus</name>
    <name type="synonym">Torrubia unilateralis</name>
    <dbReference type="NCBI Taxonomy" id="268505"/>
    <lineage>
        <taxon>Eukaryota</taxon>
        <taxon>Fungi</taxon>
        <taxon>Dikarya</taxon>
        <taxon>Ascomycota</taxon>
        <taxon>Pezizomycotina</taxon>
        <taxon>Sordariomycetes</taxon>
        <taxon>Hypocreomycetidae</taxon>
        <taxon>Hypocreales</taxon>
        <taxon>Ophiocordycipitaceae</taxon>
        <taxon>Ophiocordyceps</taxon>
    </lineage>
</organism>
<dbReference type="AlphaFoldDB" id="A0A2A9PBH1"/>
<keyword evidence="2" id="KW-0732">Signal</keyword>
<comment type="caution">
    <text evidence="3">The sequence shown here is derived from an EMBL/GenBank/DDBJ whole genome shotgun (WGS) entry which is preliminary data.</text>
</comment>
<gene>
    <name evidence="3" type="ORF">XA68_13532</name>
</gene>
<feature type="signal peptide" evidence="2">
    <location>
        <begin position="1"/>
        <end position="22"/>
    </location>
</feature>
<dbReference type="InterPro" id="IPR052953">
    <property type="entry name" value="Ser-rich/MCO-related"/>
</dbReference>
<dbReference type="OrthoDB" id="5421909at2759"/>